<name>A0ABP9HWP7_9ACTN</name>
<gene>
    <name evidence="2" type="ORF">GCM10023205_56210</name>
</gene>
<organism evidence="2 3">
    <name type="scientific">Yinghuangia aomiensis</name>
    <dbReference type="NCBI Taxonomy" id="676205"/>
    <lineage>
        <taxon>Bacteria</taxon>
        <taxon>Bacillati</taxon>
        <taxon>Actinomycetota</taxon>
        <taxon>Actinomycetes</taxon>
        <taxon>Kitasatosporales</taxon>
        <taxon>Streptomycetaceae</taxon>
        <taxon>Yinghuangia</taxon>
    </lineage>
</organism>
<comment type="caution">
    <text evidence="2">The sequence shown here is derived from an EMBL/GenBank/DDBJ whole genome shotgun (WGS) entry which is preliminary data.</text>
</comment>
<keyword evidence="1" id="KW-1133">Transmembrane helix</keyword>
<dbReference type="EMBL" id="BAABHS010000022">
    <property type="protein sequence ID" value="GAA4980067.1"/>
    <property type="molecule type" value="Genomic_DNA"/>
</dbReference>
<accession>A0ABP9HWP7</accession>
<evidence type="ECO:0000313" key="3">
    <source>
        <dbReference type="Proteomes" id="UP001500466"/>
    </source>
</evidence>
<sequence length="83" mass="8908">MSADRPAAVDSECGQERIPRTGSRLVSAFVGVAQSVGLWPVLIVLAGAWALEMWASGRLRQAARRRAAVGGRAHPARHRARAH</sequence>
<feature type="transmembrane region" description="Helical" evidence="1">
    <location>
        <begin position="25"/>
        <end position="51"/>
    </location>
</feature>
<reference evidence="3" key="1">
    <citation type="journal article" date="2019" name="Int. J. Syst. Evol. Microbiol.">
        <title>The Global Catalogue of Microorganisms (GCM) 10K type strain sequencing project: providing services to taxonomists for standard genome sequencing and annotation.</title>
        <authorList>
            <consortium name="The Broad Institute Genomics Platform"/>
            <consortium name="The Broad Institute Genome Sequencing Center for Infectious Disease"/>
            <person name="Wu L."/>
            <person name="Ma J."/>
        </authorList>
    </citation>
    <scope>NUCLEOTIDE SEQUENCE [LARGE SCALE GENOMIC DNA]</scope>
    <source>
        <strain evidence="3">JCM 17986</strain>
    </source>
</reference>
<evidence type="ECO:0000256" key="1">
    <source>
        <dbReference type="SAM" id="Phobius"/>
    </source>
</evidence>
<proteinExistence type="predicted"/>
<keyword evidence="1" id="KW-0812">Transmembrane</keyword>
<keyword evidence="3" id="KW-1185">Reference proteome</keyword>
<protein>
    <submittedName>
        <fullName evidence="2">Uncharacterized protein</fullName>
    </submittedName>
</protein>
<dbReference type="Proteomes" id="UP001500466">
    <property type="component" value="Unassembled WGS sequence"/>
</dbReference>
<evidence type="ECO:0000313" key="2">
    <source>
        <dbReference type="EMBL" id="GAA4980067.1"/>
    </source>
</evidence>
<keyword evidence="1" id="KW-0472">Membrane</keyword>